<reference evidence="1" key="1">
    <citation type="submission" date="2022-11" db="UniProtKB">
        <authorList>
            <consortium name="EnsemblMetazoa"/>
        </authorList>
    </citation>
    <scope>IDENTIFICATION</scope>
</reference>
<dbReference type="PANTHER" id="PTHR31025">
    <property type="entry name" value="SI:CH211-196P9.1-RELATED"/>
    <property type="match status" value="1"/>
</dbReference>
<evidence type="ECO:0000313" key="1">
    <source>
        <dbReference type="EnsemblMetazoa" id="XP_038047926.1"/>
    </source>
</evidence>
<dbReference type="Proteomes" id="UP000887568">
    <property type="component" value="Unplaced"/>
</dbReference>
<organism evidence="1 2">
    <name type="scientific">Patiria miniata</name>
    <name type="common">Bat star</name>
    <name type="synonym">Asterina miniata</name>
    <dbReference type="NCBI Taxonomy" id="46514"/>
    <lineage>
        <taxon>Eukaryota</taxon>
        <taxon>Metazoa</taxon>
        <taxon>Echinodermata</taxon>
        <taxon>Eleutherozoa</taxon>
        <taxon>Asterozoa</taxon>
        <taxon>Asteroidea</taxon>
        <taxon>Valvatacea</taxon>
        <taxon>Valvatida</taxon>
        <taxon>Asterinidae</taxon>
        <taxon>Patiria</taxon>
    </lineage>
</organism>
<protein>
    <submittedName>
        <fullName evidence="1">Uncharacterized protein</fullName>
    </submittedName>
</protein>
<evidence type="ECO:0000313" key="2">
    <source>
        <dbReference type="Proteomes" id="UP000887568"/>
    </source>
</evidence>
<dbReference type="EnsemblMetazoa" id="XM_038191998.1">
    <property type="protein sequence ID" value="XP_038047926.1"/>
    <property type="gene ID" value="LOC119722022"/>
</dbReference>
<dbReference type="GeneID" id="119722022"/>
<dbReference type="OrthoDB" id="10066002at2759"/>
<accession>A0A913ZA93</accession>
<dbReference type="OMA" id="HTTEECN"/>
<dbReference type="AlphaFoldDB" id="A0A913ZA93"/>
<sequence length="294" mass="34488">MAKTKRITSQRLNGSKIMWSLLTRYRSTWRYMYVTADYQRDWIKNKERTVAEILQEFPRLLDSNMIEEDYRLAYPLSTDSLYNRWSAMVDPIIEYGTRMCPLWKETLELPQDMTLDKLTKDQKSILALIIVPVVFEGNSKKRAAGRSTIKDVVGFFIDRYWDIINMPQYLKEVDPKTHPQPFVLSLSSAIHLESRNAFIIIEKQAIPQPSILKAVDVCYKAHYILDCEYQGAWTFFEKCVYQSQCFAERRMGLPCTQKCSLNTAADVQCTQHVFSCIFKATRRVWISSRCFNLF</sequence>
<keyword evidence="2" id="KW-1185">Reference proteome</keyword>
<dbReference type="PANTHER" id="PTHR31025:SF9">
    <property type="entry name" value="SI:DKEY-286J15.1"/>
    <property type="match status" value="1"/>
</dbReference>
<proteinExistence type="predicted"/>
<dbReference type="RefSeq" id="XP_038047926.1">
    <property type="nucleotide sequence ID" value="XM_038191998.1"/>
</dbReference>
<name>A0A913ZA93_PATMI</name>